<evidence type="ECO:0000256" key="4">
    <source>
        <dbReference type="SAM" id="MobiDB-lite"/>
    </source>
</evidence>
<evidence type="ECO:0000256" key="2">
    <source>
        <dbReference type="ARBA" id="ARBA00022630"/>
    </source>
</evidence>
<dbReference type="Gene3D" id="3.50.50.60">
    <property type="entry name" value="FAD/NAD(P)-binding domain"/>
    <property type="match status" value="1"/>
</dbReference>
<feature type="region of interest" description="Disordered" evidence="4">
    <location>
        <begin position="392"/>
        <end position="411"/>
    </location>
</feature>
<dbReference type="Gene3D" id="3.40.30.120">
    <property type="match status" value="1"/>
</dbReference>
<dbReference type="Proteomes" id="UP001595816">
    <property type="component" value="Unassembled WGS sequence"/>
</dbReference>
<keyword evidence="7" id="KW-1185">Reference proteome</keyword>
<dbReference type="Gene3D" id="3.30.70.2450">
    <property type="match status" value="1"/>
</dbReference>
<dbReference type="EMBL" id="JBHSAY010000006">
    <property type="protein sequence ID" value="MFC4131410.1"/>
    <property type="molecule type" value="Genomic_DNA"/>
</dbReference>
<dbReference type="PANTHER" id="PTHR43004">
    <property type="entry name" value="TRK SYSTEM POTASSIUM UPTAKE PROTEIN"/>
    <property type="match status" value="1"/>
</dbReference>
<comment type="caution">
    <text evidence="6">The sequence shown here is derived from an EMBL/GenBank/DDBJ whole genome shotgun (WGS) entry which is preliminary data.</text>
</comment>
<keyword evidence="6" id="KW-0560">Oxidoreductase</keyword>
<proteinExistence type="predicted"/>
<dbReference type="PANTHER" id="PTHR43004:SF19">
    <property type="entry name" value="BINDING MONOOXYGENASE, PUTATIVE (JCVI)-RELATED"/>
    <property type="match status" value="1"/>
</dbReference>
<dbReference type="NCBIfam" id="NF004832">
    <property type="entry name" value="PRK06184.1"/>
    <property type="match status" value="1"/>
</dbReference>
<sequence length="477" mass="52433">MTTDVLIVGSGPTGLTLAVDLARRGVAVRIVERDTAGRGVDADQAYRAGSRGKGLQPRSLEVFDDLGVIDEILATGAVYPLIRIYAGRVPIWKAHMHKQQEPSEAVPYPMTIMQPQWRVERVLRDRLAEFGGRVESGVELAEFAQDADGVTAVLLKENGETETVRARYLVGADGGRSVVRKTLGVGFVGETRDEERMILGDVRIEGLERDAWRIYVNLLKRQLKVGLCPLPNTDTFQLTAPLPVGVEPDLSFANFQRIVAEGTGRRDVELKEVTWSSVYRVNIRMVDRYRVGRVFLAGDAAHVHSPAGGQGLNTGVQDAYNLGWKLARVLAGASESLLDTYEAERKPIAERILGLSTRLLDQAARGGSTKAFKRDAETSQLMLTYRGGPLARGEHGGDRLPNGRIHRPDGTTTTRFDVMRGPHFTLFTPHEVPAPRDDVRVSRTTAGEAPFVLVRPDGYVAITARTYEEVVDYLALV</sequence>
<dbReference type="Pfam" id="PF01494">
    <property type="entry name" value="FAD_binding_3"/>
    <property type="match status" value="1"/>
</dbReference>
<reference evidence="7" key="1">
    <citation type="journal article" date="2019" name="Int. J. Syst. Evol. Microbiol.">
        <title>The Global Catalogue of Microorganisms (GCM) 10K type strain sequencing project: providing services to taxonomists for standard genome sequencing and annotation.</title>
        <authorList>
            <consortium name="The Broad Institute Genomics Platform"/>
            <consortium name="The Broad Institute Genome Sequencing Center for Infectious Disease"/>
            <person name="Wu L."/>
            <person name="Ma J."/>
        </authorList>
    </citation>
    <scope>NUCLEOTIDE SEQUENCE [LARGE SCALE GENOMIC DNA]</scope>
    <source>
        <strain evidence="7">CGMCC 4.7289</strain>
    </source>
</reference>
<dbReference type="SUPFAM" id="SSF51905">
    <property type="entry name" value="FAD/NAD(P)-binding domain"/>
    <property type="match status" value="1"/>
</dbReference>
<evidence type="ECO:0000259" key="5">
    <source>
        <dbReference type="Pfam" id="PF01494"/>
    </source>
</evidence>
<dbReference type="RefSeq" id="WP_253754916.1">
    <property type="nucleotide sequence ID" value="NZ_JAMZDZ010000001.1"/>
</dbReference>
<dbReference type="InterPro" id="IPR036188">
    <property type="entry name" value="FAD/NAD-bd_sf"/>
</dbReference>
<evidence type="ECO:0000313" key="6">
    <source>
        <dbReference type="EMBL" id="MFC4131410.1"/>
    </source>
</evidence>
<comment type="cofactor">
    <cofactor evidence="1">
        <name>FAD</name>
        <dbReference type="ChEBI" id="CHEBI:57692"/>
    </cofactor>
</comment>
<evidence type="ECO:0000256" key="3">
    <source>
        <dbReference type="ARBA" id="ARBA00022827"/>
    </source>
</evidence>
<keyword evidence="3" id="KW-0274">FAD</keyword>
<organism evidence="6 7">
    <name type="scientific">Hamadaea flava</name>
    <dbReference type="NCBI Taxonomy" id="1742688"/>
    <lineage>
        <taxon>Bacteria</taxon>
        <taxon>Bacillati</taxon>
        <taxon>Actinomycetota</taxon>
        <taxon>Actinomycetes</taxon>
        <taxon>Micromonosporales</taxon>
        <taxon>Micromonosporaceae</taxon>
        <taxon>Hamadaea</taxon>
    </lineage>
</organism>
<dbReference type="InterPro" id="IPR050641">
    <property type="entry name" value="RIFMO-like"/>
</dbReference>
<feature type="domain" description="FAD-binding" evidence="5">
    <location>
        <begin position="3"/>
        <end position="353"/>
    </location>
</feature>
<keyword evidence="2" id="KW-0285">Flavoprotein</keyword>
<protein>
    <submittedName>
        <fullName evidence="6">FAD-dependent monooxygenase</fullName>
    </submittedName>
</protein>
<evidence type="ECO:0000313" key="7">
    <source>
        <dbReference type="Proteomes" id="UP001595816"/>
    </source>
</evidence>
<dbReference type="GO" id="GO:0004497">
    <property type="term" value="F:monooxygenase activity"/>
    <property type="evidence" value="ECO:0007669"/>
    <property type="project" value="UniProtKB-KW"/>
</dbReference>
<dbReference type="InterPro" id="IPR002938">
    <property type="entry name" value="FAD-bd"/>
</dbReference>
<evidence type="ECO:0000256" key="1">
    <source>
        <dbReference type="ARBA" id="ARBA00001974"/>
    </source>
</evidence>
<keyword evidence="6" id="KW-0503">Monooxygenase</keyword>
<dbReference type="PRINTS" id="PR00420">
    <property type="entry name" value="RNGMNOXGNASE"/>
</dbReference>
<name>A0ABV8LKZ3_9ACTN</name>
<accession>A0ABV8LKZ3</accession>
<gene>
    <name evidence="6" type="ORF">ACFOZ4_12425</name>
</gene>